<dbReference type="Proteomes" id="UP000479756">
    <property type="component" value="Unassembled WGS sequence"/>
</dbReference>
<dbReference type="Pfam" id="PF00534">
    <property type="entry name" value="Glycos_transf_1"/>
    <property type="match status" value="1"/>
</dbReference>
<evidence type="ECO:0000256" key="1">
    <source>
        <dbReference type="ARBA" id="ARBA00022679"/>
    </source>
</evidence>
<dbReference type="CDD" id="cd03809">
    <property type="entry name" value="GT4_MtfB-like"/>
    <property type="match status" value="1"/>
</dbReference>
<feature type="domain" description="Glycosyl transferase family 1" evidence="2">
    <location>
        <begin position="314"/>
        <end position="471"/>
    </location>
</feature>
<dbReference type="Gene3D" id="3.40.50.2000">
    <property type="entry name" value="Glycogen Phosphorylase B"/>
    <property type="match status" value="1"/>
</dbReference>
<name>A0A7C9PN46_9MICO</name>
<dbReference type="RefSeq" id="WP_163473013.1">
    <property type="nucleotide sequence ID" value="NZ_JAAGWZ010000002.1"/>
</dbReference>
<dbReference type="PANTHER" id="PTHR46401">
    <property type="entry name" value="GLYCOSYLTRANSFERASE WBBK-RELATED"/>
    <property type="match status" value="1"/>
</dbReference>
<comment type="caution">
    <text evidence="3">The sequence shown here is derived from an EMBL/GenBank/DDBJ whole genome shotgun (WGS) entry which is preliminary data.</text>
</comment>
<evidence type="ECO:0000313" key="3">
    <source>
        <dbReference type="EMBL" id="NEM91345.1"/>
    </source>
</evidence>
<organism evidence="3 4">
    <name type="scientific">Galbitalea soli</name>
    <dbReference type="NCBI Taxonomy" id="1268042"/>
    <lineage>
        <taxon>Bacteria</taxon>
        <taxon>Bacillati</taxon>
        <taxon>Actinomycetota</taxon>
        <taxon>Actinomycetes</taxon>
        <taxon>Micrococcales</taxon>
        <taxon>Microbacteriaceae</taxon>
        <taxon>Galbitalea</taxon>
    </lineage>
</organism>
<keyword evidence="1 3" id="KW-0808">Transferase</keyword>
<dbReference type="AlphaFoldDB" id="A0A7C9PN46"/>
<dbReference type="PANTHER" id="PTHR46401:SF2">
    <property type="entry name" value="GLYCOSYLTRANSFERASE WBBK-RELATED"/>
    <property type="match status" value="1"/>
</dbReference>
<proteinExistence type="predicted"/>
<dbReference type="InterPro" id="IPR001296">
    <property type="entry name" value="Glyco_trans_1"/>
</dbReference>
<dbReference type="EMBL" id="JAAGWZ010000002">
    <property type="protein sequence ID" value="NEM91345.1"/>
    <property type="molecule type" value="Genomic_DNA"/>
</dbReference>
<sequence>MADTPRTERLRALLLQRLREAARVLLPIAPETDDPYELLDALAESVRDTPAHDRLWLLFTATAGAFPTPAQFESLRRRLVLCRPGEARSTVLEETLDAASAAGEWERPLRVVEGVTVVDVNFCAKFVHNTGIQRVVREVIPHLLDVATSPVELVAWTRRSGLLRGLTAVERQRVVAWRELAAGQAPEFAPQPEELIVPWHSRVFLPEVPEPALVERLAALAEFSGNRVSLIGYDTIPIASADLVAASEAERFARYLSVVKHADEVVAISRSVADEFGGFLDALAAQGLAGPRVTAVPLAADVPPQTGEAPAETPVPVILSVGSHEPRKNQDAVLFAAERLLAEGHRFRLVFVGGGSRTRTLPFDRHLRELRARHGWNIESVRGMRDRELWQLYRSARFSVFPSLHEGYGLPVVESLALGTPVLTGDYGSLAEIAANGGCLTVDPRDDDAITDGMRALLTDDQLIARLTAEAARIPPRSWHDYATELWSAGRLGEHS</sequence>
<keyword evidence="4" id="KW-1185">Reference proteome</keyword>
<gene>
    <name evidence="3" type="ORF">G3T37_08230</name>
</gene>
<evidence type="ECO:0000313" key="4">
    <source>
        <dbReference type="Proteomes" id="UP000479756"/>
    </source>
</evidence>
<dbReference type="GO" id="GO:0016757">
    <property type="term" value="F:glycosyltransferase activity"/>
    <property type="evidence" value="ECO:0007669"/>
    <property type="project" value="InterPro"/>
</dbReference>
<protein>
    <submittedName>
        <fullName evidence="3">Glycosyltransferase family 4 protein</fullName>
    </submittedName>
</protein>
<dbReference type="GO" id="GO:0009103">
    <property type="term" value="P:lipopolysaccharide biosynthetic process"/>
    <property type="evidence" value="ECO:0007669"/>
    <property type="project" value="TreeGrafter"/>
</dbReference>
<accession>A0A7C9PN46</accession>
<reference evidence="3 4" key="1">
    <citation type="journal article" date="2014" name="Int. J. Syst. Evol. Microbiol.">
        <title>Description of Galbitalea soli gen. nov., sp. nov., and Frondihabitans sucicola sp. nov.</title>
        <authorList>
            <person name="Kim S.J."/>
            <person name="Lim J.M."/>
            <person name="Ahn J.H."/>
            <person name="Weon H.Y."/>
            <person name="Hamada M."/>
            <person name="Suzuki K."/>
            <person name="Ahn T.Y."/>
            <person name="Kwon S.W."/>
        </authorList>
    </citation>
    <scope>NUCLEOTIDE SEQUENCE [LARGE SCALE GENOMIC DNA]</scope>
    <source>
        <strain evidence="3 4">NBRC 108727</strain>
    </source>
</reference>
<dbReference type="SUPFAM" id="SSF53756">
    <property type="entry name" value="UDP-Glycosyltransferase/glycogen phosphorylase"/>
    <property type="match status" value="1"/>
</dbReference>
<evidence type="ECO:0000259" key="2">
    <source>
        <dbReference type="Pfam" id="PF00534"/>
    </source>
</evidence>